<dbReference type="Proteomes" id="UP001596297">
    <property type="component" value="Unassembled WGS sequence"/>
</dbReference>
<gene>
    <name evidence="2" type="ORF">ACFP81_11905</name>
    <name evidence="3" type="ORF">ACFP81_13450</name>
</gene>
<feature type="domain" description="AAA+ ATPase" evidence="1">
    <location>
        <begin position="40"/>
        <end position="169"/>
    </location>
</feature>
<organism evidence="3 4">
    <name type="scientific">Deinococcus lacus</name>
    <dbReference type="NCBI Taxonomy" id="392561"/>
    <lineage>
        <taxon>Bacteria</taxon>
        <taxon>Thermotogati</taxon>
        <taxon>Deinococcota</taxon>
        <taxon>Deinococci</taxon>
        <taxon>Deinococcales</taxon>
        <taxon>Deinococcaceae</taxon>
        <taxon>Deinococcus</taxon>
    </lineage>
</organism>
<dbReference type="EMBL" id="JBHSWD010000002">
    <property type="protein sequence ID" value="MFC6592904.1"/>
    <property type="molecule type" value="Genomic_DNA"/>
</dbReference>
<dbReference type="PANTHER" id="PTHR42759">
    <property type="entry name" value="MOXR FAMILY PROTEIN"/>
    <property type="match status" value="1"/>
</dbReference>
<reference evidence="3" key="3">
    <citation type="submission" date="2024-09" db="EMBL/GenBank/DDBJ databases">
        <authorList>
            <person name="Sun Q."/>
            <person name="Mori K."/>
        </authorList>
    </citation>
    <scope>NUCLEOTIDE SEQUENCE</scope>
    <source>
        <strain evidence="3">NBRC 112440</strain>
    </source>
</reference>
<dbReference type="PANTHER" id="PTHR42759:SF5">
    <property type="entry name" value="METHANOL DEHYDROGENASE REGULATOR"/>
    <property type="match status" value="1"/>
</dbReference>
<dbReference type="InterPro" id="IPR011703">
    <property type="entry name" value="ATPase_AAA-3"/>
</dbReference>
<sequence>MTQTQTRYAGSGLERVEHNVAQVLVGKARVTRMALAGLMAGGHLLLEDMPGTGKTMLARALAVSLGLPFARVQFTPDLLPSDLTGVSIYREGRFEFMPGPVFTGLLLADEINRATPRTQSALLEAMGEGQVTESGVTHRLAQPFAVIATQNPIEQGEPFRCPRHNLTAFC</sequence>
<protein>
    <submittedName>
        <fullName evidence="3">AAA family ATPase</fullName>
    </submittedName>
</protein>
<reference evidence="4" key="2">
    <citation type="journal article" date="2019" name="Int. J. Syst. Evol. Microbiol.">
        <title>The Global Catalogue of Microorganisms (GCM) 10K type strain sequencing project: providing services to taxonomists for standard genome sequencing and annotation.</title>
        <authorList>
            <consortium name="The Broad Institute Genomics Platform"/>
            <consortium name="The Broad Institute Genome Sequencing Center for Infectious Disease"/>
            <person name="Wu L."/>
            <person name="Ma J."/>
        </authorList>
    </citation>
    <scope>NUCLEOTIDE SEQUENCE [LARGE SCALE GENOMIC DNA]</scope>
    <source>
        <strain evidence="4">CGMCC 1.15772</strain>
    </source>
</reference>
<dbReference type="Gene3D" id="3.40.50.300">
    <property type="entry name" value="P-loop containing nucleotide triphosphate hydrolases"/>
    <property type="match status" value="1"/>
</dbReference>
<dbReference type="CDD" id="cd00009">
    <property type="entry name" value="AAA"/>
    <property type="match status" value="1"/>
</dbReference>
<dbReference type="InterPro" id="IPR027417">
    <property type="entry name" value="P-loop_NTPase"/>
</dbReference>
<evidence type="ECO:0000259" key="1">
    <source>
        <dbReference type="SMART" id="SM00382"/>
    </source>
</evidence>
<dbReference type="RefSeq" id="WP_380083744.1">
    <property type="nucleotide sequence ID" value="NZ_JBHSWD010000002.1"/>
</dbReference>
<evidence type="ECO:0000313" key="2">
    <source>
        <dbReference type="EMBL" id="MFC6592625.1"/>
    </source>
</evidence>
<dbReference type="EMBL" id="JBHSWD010000002">
    <property type="protein sequence ID" value="MFC6592625.1"/>
    <property type="molecule type" value="Genomic_DNA"/>
</dbReference>
<reference evidence="3" key="1">
    <citation type="journal article" date="2014" name="Int. J. Syst. Evol. Microbiol.">
        <title>Complete genome of a new Firmicutes species belonging to the dominant human colonic microbiota ('Ruminococcus bicirculans') reveals two chromosomes and a selective capacity to utilize plant glucans.</title>
        <authorList>
            <consortium name="NISC Comparative Sequencing Program"/>
            <person name="Wegmann U."/>
            <person name="Louis P."/>
            <person name="Goesmann A."/>
            <person name="Henrissat B."/>
            <person name="Duncan S.H."/>
            <person name="Flint H.J."/>
        </authorList>
    </citation>
    <scope>NUCLEOTIDE SEQUENCE</scope>
    <source>
        <strain evidence="3">NBRC 112440</strain>
    </source>
</reference>
<dbReference type="Pfam" id="PF07726">
    <property type="entry name" value="AAA_3"/>
    <property type="match status" value="1"/>
</dbReference>
<dbReference type="SUPFAM" id="SSF52540">
    <property type="entry name" value="P-loop containing nucleoside triphosphate hydrolases"/>
    <property type="match status" value="1"/>
</dbReference>
<comment type="caution">
    <text evidence="3">The sequence shown here is derived from an EMBL/GenBank/DDBJ whole genome shotgun (WGS) entry which is preliminary data.</text>
</comment>
<accession>A0ABW1YF62</accession>
<name>A0ABW1YF62_9DEIO</name>
<dbReference type="InterPro" id="IPR050764">
    <property type="entry name" value="CbbQ/NirQ/NorQ/GpvN"/>
</dbReference>
<proteinExistence type="predicted"/>
<evidence type="ECO:0000313" key="3">
    <source>
        <dbReference type="EMBL" id="MFC6592904.1"/>
    </source>
</evidence>
<keyword evidence="4" id="KW-1185">Reference proteome</keyword>
<dbReference type="InterPro" id="IPR003593">
    <property type="entry name" value="AAA+_ATPase"/>
</dbReference>
<dbReference type="SMART" id="SM00382">
    <property type="entry name" value="AAA"/>
    <property type="match status" value="1"/>
</dbReference>
<evidence type="ECO:0000313" key="4">
    <source>
        <dbReference type="Proteomes" id="UP001596297"/>
    </source>
</evidence>